<accession>A0A3G8Y1M5</accession>
<reference evidence="3" key="2">
    <citation type="submission" date="2018-11" db="EMBL/GenBank/DDBJ databases">
        <title>Proposal to divide the Flavobacteriaceae and reorganize its genera based on Amino Acid Identity values calculated from whole genome sequences.</title>
        <authorList>
            <person name="Nicholson A.C."/>
            <person name="Gulvik C.A."/>
            <person name="Whitney A.M."/>
            <person name="Sheth M."/>
            <person name="Batra D."/>
            <person name="Pryor J."/>
            <person name="Bernardet J.-F."/>
            <person name="Hugo C."/>
            <person name="Kampfer P."/>
            <person name="Newman J.D."/>
            <person name="McQuiston J.R."/>
        </authorList>
    </citation>
    <scope>NUCLEOTIDE SEQUENCE [LARGE SCALE GENOMIC DNA]</scope>
    <source>
        <strain evidence="3">H6466</strain>
    </source>
</reference>
<dbReference type="RefSeq" id="WP_124801599.1">
    <property type="nucleotide sequence ID" value="NZ_CP034160.1"/>
</dbReference>
<dbReference type="Proteomes" id="UP000272316">
    <property type="component" value="Chromosome"/>
</dbReference>
<reference evidence="4" key="1">
    <citation type="submission" date="2018-11" db="EMBL/GenBank/DDBJ databases">
        <title>Proposal to divide the Flavobacteriaceae and reorganize its genera based on Amino Acid Identity values calculated from whole genome sequences.</title>
        <authorList>
            <person name="Nicholson A.C."/>
            <person name="Gulvik C.A."/>
            <person name="Whitney A.M."/>
            <person name="Humrighouse B.W."/>
            <person name="Bell M."/>
            <person name="Holmes B."/>
            <person name="Steigerwalt A.B."/>
            <person name="Villarma A."/>
            <person name="Sheth M."/>
            <person name="Batra D."/>
            <person name="Pryor J."/>
            <person name="Bernardet J.-F."/>
            <person name="Hugo C."/>
            <person name="Kampfer P."/>
            <person name="Newman J.D."/>
            <person name="McQuiston J.R."/>
        </authorList>
    </citation>
    <scope>NUCLEOTIDE SEQUENCE [LARGE SCALE GENOMIC DNA]</scope>
    <source>
        <strain evidence="4">F5649</strain>
    </source>
</reference>
<evidence type="ECO:0000313" key="4">
    <source>
        <dbReference type="Proteomes" id="UP000281810"/>
    </source>
</evidence>
<dbReference type="KEGG" id="eva:EIB75_13930"/>
<accession>A0A3G8ZGB6</accession>
<organism evidence="2 3">
    <name type="scientific">Epilithonimonas vandammei</name>
    <dbReference type="NCBI Taxonomy" id="2487072"/>
    <lineage>
        <taxon>Bacteria</taxon>
        <taxon>Pseudomonadati</taxon>
        <taxon>Bacteroidota</taxon>
        <taxon>Flavobacteriia</taxon>
        <taxon>Flavobacteriales</taxon>
        <taxon>Weeksellaceae</taxon>
        <taxon>Chryseobacterium group</taxon>
        <taxon>Epilithonimonas</taxon>
    </lineage>
</organism>
<dbReference type="AlphaFoldDB" id="A0A3G8ZGB6"/>
<evidence type="ECO:0000313" key="1">
    <source>
        <dbReference type="EMBL" id="AZI39352.1"/>
    </source>
</evidence>
<proteinExistence type="predicted"/>
<keyword evidence="4" id="KW-1185">Reference proteome</keyword>
<sequence length="100" mass="11911">MFLIHWMPEAENEYYDNLNFWINHNKSNTYSLKIISEVEKMETILSENPFIGKRTNYQLLVLKIVILRSFYIYYTVSDNTVSILAFKATKEDNNKHQLGI</sequence>
<dbReference type="OrthoDB" id="1098070at2"/>
<name>A0A3G8ZGB6_9FLAO</name>
<dbReference type="Gene3D" id="3.30.2310.20">
    <property type="entry name" value="RelE-like"/>
    <property type="match status" value="1"/>
</dbReference>
<evidence type="ECO:0000313" key="2">
    <source>
        <dbReference type="EMBL" id="AZI56293.1"/>
    </source>
</evidence>
<evidence type="ECO:0000313" key="3">
    <source>
        <dbReference type="Proteomes" id="UP000272316"/>
    </source>
</evidence>
<dbReference type="EMBL" id="CP034161">
    <property type="protein sequence ID" value="AZI39352.1"/>
    <property type="molecule type" value="Genomic_DNA"/>
</dbReference>
<reference evidence="2" key="3">
    <citation type="submission" date="2018-11" db="EMBL/GenBank/DDBJ databases">
        <title>Proposal to divide the Flavobacteriaceae and reorganize its genera based on Amino Acid Identity values calculated from whole genome sequences.</title>
        <authorList>
            <person name="Nicholson A.C."/>
            <person name="Gulvik C.A."/>
            <person name="Whitney A.M."/>
            <person name="Humrighouse B.W."/>
            <person name="Bell M."/>
            <person name="Holmes B."/>
            <person name="Steigerwalt A."/>
            <person name="Villarma A."/>
            <person name="Sheth M."/>
            <person name="Batra D."/>
            <person name="Pryor J."/>
            <person name="Bernardet J.-F."/>
            <person name="Hugo C."/>
            <person name="Kampfer P."/>
            <person name="Newman J."/>
            <person name="Mcquiston J.R."/>
        </authorList>
    </citation>
    <scope>NUCLEOTIDE SEQUENCE [LARGE SCALE GENOMIC DNA]</scope>
    <source>
        <strain evidence="1">F5649</strain>
        <strain evidence="2">H6466</strain>
    </source>
</reference>
<gene>
    <name evidence="1" type="ORF">EIB74_04960</name>
    <name evidence="2" type="ORF">EIB75_13930</name>
</gene>
<dbReference type="Proteomes" id="UP000281810">
    <property type="component" value="Chromosome"/>
</dbReference>
<dbReference type="InterPro" id="IPR035093">
    <property type="entry name" value="RelE/ParE_toxin_dom_sf"/>
</dbReference>
<protein>
    <submittedName>
        <fullName evidence="2">Type II toxin-antitoxin system RelE/ParE family toxin</fullName>
    </submittedName>
</protein>
<dbReference type="EMBL" id="CP034160">
    <property type="protein sequence ID" value="AZI56293.1"/>
    <property type="molecule type" value="Genomic_DNA"/>
</dbReference>